<dbReference type="HOGENOM" id="CLU_051638_3_4_9"/>
<dbReference type="EMBL" id="ABIL02000006">
    <property type="protein sequence ID" value="EDS72442.1"/>
    <property type="molecule type" value="Genomic_DNA"/>
</dbReference>
<protein>
    <submittedName>
        <fullName evidence="4">Bacterial transferase hexapeptide repeat protein</fullName>
    </submittedName>
</protein>
<dbReference type="InterPro" id="IPR018357">
    <property type="entry name" value="Hexapep_transf_CS"/>
</dbReference>
<evidence type="ECO:0000313" key="4">
    <source>
        <dbReference type="EMBL" id="EDS72442.1"/>
    </source>
</evidence>
<dbReference type="InterPro" id="IPR001451">
    <property type="entry name" value="Hexapep"/>
</dbReference>
<comment type="similarity">
    <text evidence="1">Belongs to the transferase hexapeptide repeat family.</text>
</comment>
<keyword evidence="5" id="KW-1185">Reference proteome</keyword>
<dbReference type="STRING" id="445971.ANASTE_02158"/>
<organism evidence="4 5">
    <name type="scientific">Anaerofustis stercorihominis DSM 17244</name>
    <dbReference type="NCBI Taxonomy" id="445971"/>
    <lineage>
        <taxon>Bacteria</taxon>
        <taxon>Bacillati</taxon>
        <taxon>Bacillota</taxon>
        <taxon>Clostridia</taxon>
        <taxon>Eubacteriales</taxon>
        <taxon>Eubacteriaceae</taxon>
        <taxon>Anaerofustis</taxon>
    </lineage>
</organism>
<dbReference type="PANTHER" id="PTHR23416:SF23">
    <property type="entry name" value="ACETYLTRANSFERASE C18B11.09C-RELATED"/>
    <property type="match status" value="1"/>
</dbReference>
<dbReference type="Gene3D" id="2.160.10.10">
    <property type="entry name" value="Hexapeptide repeat proteins"/>
    <property type="match status" value="1"/>
</dbReference>
<dbReference type="AlphaFoldDB" id="B1CAG9"/>
<dbReference type="Pfam" id="PF00132">
    <property type="entry name" value="Hexapep"/>
    <property type="match status" value="1"/>
</dbReference>
<evidence type="ECO:0000256" key="2">
    <source>
        <dbReference type="ARBA" id="ARBA00022679"/>
    </source>
</evidence>
<evidence type="ECO:0000256" key="1">
    <source>
        <dbReference type="ARBA" id="ARBA00007274"/>
    </source>
</evidence>
<keyword evidence="2 4" id="KW-0808">Transferase</keyword>
<dbReference type="Pfam" id="PF14602">
    <property type="entry name" value="Hexapep_2"/>
    <property type="match status" value="1"/>
</dbReference>
<dbReference type="InterPro" id="IPR011004">
    <property type="entry name" value="Trimer_LpxA-like_sf"/>
</dbReference>
<dbReference type="PANTHER" id="PTHR23416">
    <property type="entry name" value="SIALIC ACID SYNTHASE-RELATED"/>
    <property type="match status" value="1"/>
</dbReference>
<dbReference type="CDD" id="cd03357">
    <property type="entry name" value="LbH_MAT_GAT"/>
    <property type="match status" value="1"/>
</dbReference>
<dbReference type="PROSITE" id="PS00101">
    <property type="entry name" value="HEXAPEP_TRANSFERASES"/>
    <property type="match status" value="1"/>
</dbReference>
<gene>
    <name evidence="4" type="ORF">ANASTE_02158</name>
</gene>
<proteinExistence type="inferred from homology"/>
<sequence>MKTVQKSLENHIVRKQIGDKNMDLEKFLEHVNDELPIPKASNTHEYMIKLSNEAMKITTKLNNSYNTPREIRELFSELTGKPVDDSFGMFPPFYTDCGKNITIGKNVFINSGCCFQDQGGITIGDGAFIGHNVVIATLNHDFNPKERSTTHPSKVVIGKNVWIGANATIVPGVTIGDNSVIAAGAVVTKDVPQNVIEGGVPAKVIKSIDKK</sequence>
<accession>B1CAG9</accession>
<dbReference type="Proteomes" id="UP000005178">
    <property type="component" value="Unassembled WGS sequence"/>
</dbReference>
<dbReference type="SUPFAM" id="SSF51161">
    <property type="entry name" value="Trimeric LpxA-like enzymes"/>
    <property type="match status" value="1"/>
</dbReference>
<name>B1CAG9_9FIRM</name>
<comment type="caution">
    <text evidence="4">The sequence shown here is derived from an EMBL/GenBank/DDBJ whole genome shotgun (WGS) entry which is preliminary data.</text>
</comment>
<dbReference type="eggNOG" id="COG0110">
    <property type="taxonomic scope" value="Bacteria"/>
</dbReference>
<evidence type="ECO:0000313" key="5">
    <source>
        <dbReference type="Proteomes" id="UP000005178"/>
    </source>
</evidence>
<reference evidence="4" key="2">
    <citation type="submission" date="2013-08" db="EMBL/GenBank/DDBJ databases">
        <title>Draft genome sequence of Anaerofustis stercorihominis (DSM 17244).</title>
        <authorList>
            <person name="Sudarsanam P."/>
            <person name="Ley R."/>
            <person name="Guruge J."/>
            <person name="Turnbaugh P.J."/>
            <person name="Mahowald M."/>
            <person name="Liep D."/>
            <person name="Gordon J."/>
        </authorList>
    </citation>
    <scope>NUCLEOTIDE SEQUENCE</scope>
    <source>
        <strain evidence="4">DSM 17244</strain>
    </source>
</reference>
<evidence type="ECO:0000256" key="3">
    <source>
        <dbReference type="ARBA" id="ARBA00022737"/>
    </source>
</evidence>
<keyword evidence="3" id="KW-0677">Repeat</keyword>
<dbReference type="InterPro" id="IPR051159">
    <property type="entry name" value="Hexapeptide_acetyltransf"/>
</dbReference>
<reference evidence="4" key="1">
    <citation type="submission" date="2008-01" db="EMBL/GenBank/DDBJ databases">
        <authorList>
            <person name="Fulton L."/>
            <person name="Clifton S."/>
            <person name="Fulton B."/>
            <person name="Xu J."/>
            <person name="Minx P."/>
            <person name="Pepin K.H."/>
            <person name="Johnson M."/>
            <person name="Thiruvilangam P."/>
            <person name="Bhonagiri V."/>
            <person name="Nash W.E."/>
            <person name="Mardis E.R."/>
            <person name="Wilson R.K."/>
        </authorList>
    </citation>
    <scope>NUCLEOTIDE SEQUENCE [LARGE SCALE GENOMIC DNA]</scope>
    <source>
        <strain evidence="4">DSM 17244</strain>
    </source>
</reference>
<dbReference type="GO" id="GO:0008374">
    <property type="term" value="F:O-acyltransferase activity"/>
    <property type="evidence" value="ECO:0007669"/>
    <property type="project" value="TreeGrafter"/>
</dbReference>